<accession>A0A835IY84</accession>
<dbReference type="PANTHER" id="PTHR24055">
    <property type="entry name" value="MITOGEN-ACTIVATED PROTEIN KINASE"/>
    <property type="match status" value="1"/>
</dbReference>
<gene>
    <name evidence="9" type="ORF">IFM89_015391</name>
</gene>
<keyword evidence="5 6" id="KW-0067">ATP-binding</keyword>
<dbReference type="AlphaFoldDB" id="A0A835IY84"/>
<dbReference type="InterPro" id="IPR050117">
    <property type="entry name" value="MAPK"/>
</dbReference>
<keyword evidence="3 6" id="KW-0547">Nucleotide-binding</keyword>
<organism evidence="9 10">
    <name type="scientific">Coptis chinensis</name>
    <dbReference type="NCBI Taxonomy" id="261450"/>
    <lineage>
        <taxon>Eukaryota</taxon>
        <taxon>Viridiplantae</taxon>
        <taxon>Streptophyta</taxon>
        <taxon>Embryophyta</taxon>
        <taxon>Tracheophyta</taxon>
        <taxon>Spermatophyta</taxon>
        <taxon>Magnoliopsida</taxon>
        <taxon>Ranunculales</taxon>
        <taxon>Ranunculaceae</taxon>
        <taxon>Coptidoideae</taxon>
        <taxon>Coptis</taxon>
    </lineage>
</organism>
<evidence type="ECO:0000313" key="10">
    <source>
        <dbReference type="Proteomes" id="UP000631114"/>
    </source>
</evidence>
<dbReference type="FunFam" id="1.10.510.10:FF:000624">
    <property type="entry name" value="Mitogen-activated protein kinase"/>
    <property type="match status" value="1"/>
</dbReference>
<sequence length="339" mass="38542">MSGNNEGSLNLFSKYTIIRKIGEGTFGHVFLACDNRHGESVAIKLLKDRCRLWEDCKEMRELKALVALGHPNIVKLKDIVQEGEYLDLVFEYMDRSLHQLICDRTRFFSEENIRGYCFQILKGIDHMHSHGYFHRDLKPDNILVSGNVVKIADLGSSREFLSVEDDLDCTREFLSDQPYTNHITTLWYRAPEVLVKSSKYGAAIDIWAMGAIMAELFLLQPLFRGTDEVDQLDKICSIKGSPFSWFKGLQEAEAHNIQFPVCLGIPLQKLIPSASRDAIALMESLLSWDPNVRPTAAAALRHPFFKPCFEAEQLLDLELRLTTAMAFPSMNGEVNRVLL</sequence>
<dbReference type="SMART" id="SM00220">
    <property type="entry name" value="S_TKc"/>
    <property type="match status" value="1"/>
</dbReference>
<evidence type="ECO:0000256" key="5">
    <source>
        <dbReference type="ARBA" id="ARBA00022840"/>
    </source>
</evidence>
<evidence type="ECO:0000256" key="3">
    <source>
        <dbReference type="ARBA" id="ARBA00022741"/>
    </source>
</evidence>
<feature type="binding site" evidence="6">
    <location>
        <position position="44"/>
    </location>
    <ligand>
        <name>ATP</name>
        <dbReference type="ChEBI" id="CHEBI:30616"/>
    </ligand>
</feature>
<dbReference type="GO" id="GO:0004674">
    <property type="term" value="F:protein serine/threonine kinase activity"/>
    <property type="evidence" value="ECO:0007669"/>
    <property type="project" value="UniProtKB-KW"/>
</dbReference>
<dbReference type="InterPro" id="IPR000719">
    <property type="entry name" value="Prot_kinase_dom"/>
</dbReference>
<keyword evidence="2" id="KW-0808">Transferase</keyword>
<dbReference type="InterPro" id="IPR017441">
    <property type="entry name" value="Protein_kinase_ATP_BS"/>
</dbReference>
<dbReference type="GO" id="GO:0005524">
    <property type="term" value="F:ATP binding"/>
    <property type="evidence" value="ECO:0007669"/>
    <property type="project" value="UniProtKB-UniRule"/>
</dbReference>
<dbReference type="Gene3D" id="3.30.200.20">
    <property type="entry name" value="Phosphorylase Kinase, domain 1"/>
    <property type="match status" value="1"/>
</dbReference>
<dbReference type="Proteomes" id="UP000631114">
    <property type="component" value="Unassembled WGS sequence"/>
</dbReference>
<keyword evidence="4" id="KW-0418">Kinase</keyword>
<dbReference type="SUPFAM" id="SSF56112">
    <property type="entry name" value="Protein kinase-like (PK-like)"/>
    <property type="match status" value="1"/>
</dbReference>
<evidence type="ECO:0000256" key="4">
    <source>
        <dbReference type="ARBA" id="ARBA00022777"/>
    </source>
</evidence>
<dbReference type="PROSITE" id="PS00107">
    <property type="entry name" value="PROTEIN_KINASE_ATP"/>
    <property type="match status" value="1"/>
</dbReference>
<reference evidence="9 10" key="1">
    <citation type="submission" date="2020-10" db="EMBL/GenBank/DDBJ databases">
        <title>The Coptis chinensis genome and diversification of protoberbering-type alkaloids.</title>
        <authorList>
            <person name="Wang B."/>
            <person name="Shu S."/>
            <person name="Song C."/>
            <person name="Liu Y."/>
        </authorList>
    </citation>
    <scope>NUCLEOTIDE SEQUENCE [LARGE SCALE GENOMIC DNA]</scope>
    <source>
        <strain evidence="9">HL-2020</strain>
        <tissue evidence="9">Leaf</tissue>
    </source>
</reference>
<feature type="domain" description="Protein kinase" evidence="8">
    <location>
        <begin position="15"/>
        <end position="305"/>
    </location>
</feature>
<comment type="caution">
    <text evidence="9">The sequence shown here is derived from an EMBL/GenBank/DDBJ whole genome shotgun (WGS) entry which is preliminary data.</text>
</comment>
<evidence type="ECO:0000256" key="6">
    <source>
        <dbReference type="PROSITE-ProRule" id="PRU10141"/>
    </source>
</evidence>
<evidence type="ECO:0000256" key="7">
    <source>
        <dbReference type="RuleBase" id="RU000304"/>
    </source>
</evidence>
<proteinExistence type="inferred from homology"/>
<evidence type="ECO:0000259" key="8">
    <source>
        <dbReference type="PROSITE" id="PS50011"/>
    </source>
</evidence>
<dbReference type="PROSITE" id="PS50011">
    <property type="entry name" value="PROTEIN_KINASE_DOM"/>
    <property type="match status" value="1"/>
</dbReference>
<keyword evidence="1 7" id="KW-0723">Serine/threonine-protein kinase</keyword>
<keyword evidence="10" id="KW-1185">Reference proteome</keyword>
<evidence type="ECO:0000256" key="1">
    <source>
        <dbReference type="ARBA" id="ARBA00022527"/>
    </source>
</evidence>
<dbReference type="EMBL" id="JADFTS010000001">
    <property type="protein sequence ID" value="KAF9624837.1"/>
    <property type="molecule type" value="Genomic_DNA"/>
</dbReference>
<dbReference type="PIRSF" id="PIRSF000654">
    <property type="entry name" value="Integrin-linked_kinase"/>
    <property type="match status" value="1"/>
</dbReference>
<evidence type="ECO:0000256" key="2">
    <source>
        <dbReference type="ARBA" id="ARBA00022679"/>
    </source>
</evidence>
<dbReference type="Gene3D" id="1.10.510.10">
    <property type="entry name" value="Transferase(Phosphotransferase) domain 1"/>
    <property type="match status" value="1"/>
</dbReference>
<protein>
    <recommendedName>
        <fullName evidence="8">Protein kinase domain-containing protein</fullName>
    </recommendedName>
</protein>
<dbReference type="OrthoDB" id="2158884at2759"/>
<dbReference type="InterPro" id="IPR008271">
    <property type="entry name" value="Ser/Thr_kinase_AS"/>
</dbReference>
<comment type="similarity">
    <text evidence="7">Belongs to the protein kinase superfamily.</text>
</comment>
<dbReference type="InterPro" id="IPR011009">
    <property type="entry name" value="Kinase-like_dom_sf"/>
</dbReference>
<dbReference type="PROSITE" id="PS00108">
    <property type="entry name" value="PROTEIN_KINASE_ST"/>
    <property type="match status" value="1"/>
</dbReference>
<name>A0A835IY84_9MAGN</name>
<evidence type="ECO:0000313" key="9">
    <source>
        <dbReference type="EMBL" id="KAF9624837.1"/>
    </source>
</evidence>
<dbReference type="Pfam" id="PF00069">
    <property type="entry name" value="Pkinase"/>
    <property type="match status" value="1"/>
</dbReference>